<feature type="compositionally biased region" description="Basic and acidic residues" evidence="4">
    <location>
        <begin position="520"/>
        <end position="530"/>
    </location>
</feature>
<dbReference type="InterPro" id="IPR006077">
    <property type="entry name" value="Vinculin/catenin"/>
</dbReference>
<evidence type="ECO:0000256" key="2">
    <source>
        <dbReference type="ARBA" id="ARBA00008376"/>
    </source>
</evidence>
<dbReference type="SUPFAM" id="SSF47220">
    <property type="entry name" value="alpha-catenin/vinculin-like"/>
    <property type="match status" value="2"/>
</dbReference>
<comment type="caution">
    <text evidence="5">The sequence shown here is derived from an EMBL/GenBank/DDBJ whole genome shotgun (WGS) entry which is preliminary data.</text>
</comment>
<protein>
    <submittedName>
        <fullName evidence="5">Alpha-catulin</fullName>
    </submittedName>
</protein>
<reference evidence="5 6" key="1">
    <citation type="submission" date="2015-12" db="EMBL/GenBank/DDBJ databases">
        <title>The genome of Folsomia candida.</title>
        <authorList>
            <person name="Faddeeva A."/>
            <person name="Derks M.F."/>
            <person name="Anvar Y."/>
            <person name="Smit S."/>
            <person name="Van Straalen N."/>
            <person name="Roelofs D."/>
        </authorList>
    </citation>
    <scope>NUCLEOTIDE SEQUENCE [LARGE SCALE GENOMIC DNA]</scope>
    <source>
        <strain evidence="5 6">VU population</strain>
        <tissue evidence="5">Whole body</tissue>
    </source>
</reference>
<dbReference type="GO" id="GO:0051015">
    <property type="term" value="F:actin filament binding"/>
    <property type="evidence" value="ECO:0007669"/>
    <property type="project" value="InterPro"/>
</dbReference>
<dbReference type="Pfam" id="PF01044">
    <property type="entry name" value="Vinculin"/>
    <property type="match status" value="2"/>
</dbReference>
<dbReference type="InterPro" id="IPR036723">
    <property type="entry name" value="Alpha-catenin/vinculin-like_sf"/>
</dbReference>
<sequence>MKSTAYFQSEELSYFKFIAFSLLLLLRLISEQPTNHEGSKQHFPILISTLLVINTCIIMISPNPKDTKDGGSLEVESAIEGTLKSVYELRTQLQEIALLQAGDMVNSSKDASELIGVLRNAALTTDADRLDEVADSFGEHLDHSQEVCKLLRHISPTDSLHVQAKYAEINLKIYGPQLAVAARVLCSNPTSKIAKENFDVFSDMWQSLMEDVASLTNDMGDVCRTRAMGDKNFYMSLPRPGYVPPSNINHIGGGTGNANNPVIAAQPPPQPLPEVADQQQLVPIDDDGGALYPKHGTTKKPMKAVKLDNEEQEKIAKSALDMKLVTSDLEAEAEKWGEENYNDENNDIVRRAKNMSTMAFNMYQFTKGEGALRTTQDLFTQAEYFAEEANRLYKVIRQFSYTVPTSVDKKDLLEKVDEIPNRVQQLQFTVKNPTVGKAATFTKVDSVIQETKNLMNVISKVVTTCFECASKYKLDFRGLSPRGRNSPYRTDAEDQSGGAGMGDSKVGGGGSSDGSMAEGPKAETGEERVSHSSYSK</sequence>
<organism evidence="5 6">
    <name type="scientific">Folsomia candida</name>
    <name type="common">Springtail</name>
    <dbReference type="NCBI Taxonomy" id="158441"/>
    <lineage>
        <taxon>Eukaryota</taxon>
        <taxon>Metazoa</taxon>
        <taxon>Ecdysozoa</taxon>
        <taxon>Arthropoda</taxon>
        <taxon>Hexapoda</taxon>
        <taxon>Collembola</taxon>
        <taxon>Entomobryomorpha</taxon>
        <taxon>Isotomoidea</taxon>
        <taxon>Isotomidae</taxon>
        <taxon>Proisotominae</taxon>
        <taxon>Folsomia</taxon>
    </lineage>
</organism>
<dbReference type="Gene3D" id="1.20.120.230">
    <property type="entry name" value="Alpha-catenin/vinculin-like"/>
    <property type="match status" value="2"/>
</dbReference>
<dbReference type="GO" id="GO:0005737">
    <property type="term" value="C:cytoplasm"/>
    <property type="evidence" value="ECO:0007669"/>
    <property type="project" value="UniProtKB-SubCell"/>
</dbReference>
<dbReference type="Proteomes" id="UP000198287">
    <property type="component" value="Unassembled WGS sequence"/>
</dbReference>
<name>A0A226F4M6_FOLCA</name>
<dbReference type="OrthoDB" id="9933814at2759"/>
<feature type="region of interest" description="Disordered" evidence="4">
    <location>
        <begin position="480"/>
        <end position="536"/>
    </location>
</feature>
<evidence type="ECO:0000313" key="6">
    <source>
        <dbReference type="Proteomes" id="UP000198287"/>
    </source>
</evidence>
<evidence type="ECO:0000256" key="4">
    <source>
        <dbReference type="SAM" id="MobiDB-lite"/>
    </source>
</evidence>
<accession>A0A226F4M6</accession>
<feature type="compositionally biased region" description="Gly residues" evidence="4">
    <location>
        <begin position="497"/>
        <end position="512"/>
    </location>
</feature>
<dbReference type="GO" id="GO:0071944">
    <property type="term" value="C:cell periphery"/>
    <property type="evidence" value="ECO:0007669"/>
    <property type="project" value="UniProtKB-ARBA"/>
</dbReference>
<dbReference type="GO" id="GO:0007266">
    <property type="term" value="P:Rho protein signal transduction"/>
    <property type="evidence" value="ECO:0007669"/>
    <property type="project" value="InterPro"/>
</dbReference>
<dbReference type="PANTHER" id="PTHR46342:SF1">
    <property type="entry name" value="ALPHA-CATULIN"/>
    <property type="match status" value="1"/>
</dbReference>
<dbReference type="PANTHER" id="PTHR46342">
    <property type="entry name" value="ALPHA-CATULIN"/>
    <property type="match status" value="1"/>
</dbReference>
<comment type="subcellular location">
    <subcellularLocation>
        <location evidence="1">Cytoplasm</location>
    </subcellularLocation>
</comment>
<dbReference type="STRING" id="158441.A0A226F4M6"/>
<comment type="similarity">
    <text evidence="2">Belongs to the vinculin/alpha-catenin family.</text>
</comment>
<keyword evidence="3" id="KW-0963">Cytoplasm</keyword>
<dbReference type="GO" id="GO:0007155">
    <property type="term" value="P:cell adhesion"/>
    <property type="evidence" value="ECO:0007669"/>
    <property type="project" value="InterPro"/>
</dbReference>
<evidence type="ECO:0000256" key="1">
    <source>
        <dbReference type="ARBA" id="ARBA00004496"/>
    </source>
</evidence>
<dbReference type="AlphaFoldDB" id="A0A226F4M6"/>
<gene>
    <name evidence="5" type="ORF">Fcan01_03226</name>
</gene>
<dbReference type="EMBL" id="LNIX01000001">
    <property type="protein sequence ID" value="OXA64733.1"/>
    <property type="molecule type" value="Genomic_DNA"/>
</dbReference>
<evidence type="ECO:0000256" key="3">
    <source>
        <dbReference type="ARBA" id="ARBA00022490"/>
    </source>
</evidence>
<proteinExistence type="inferred from homology"/>
<keyword evidence="6" id="KW-1185">Reference proteome</keyword>
<dbReference type="InterPro" id="IPR030045">
    <property type="entry name" value="CTNNAL1"/>
</dbReference>
<evidence type="ECO:0000313" key="5">
    <source>
        <dbReference type="EMBL" id="OXA64733.1"/>
    </source>
</evidence>